<comment type="caution">
    <text evidence="1">The sequence shown here is derived from an EMBL/GenBank/DDBJ whole genome shotgun (WGS) entry which is preliminary data.</text>
</comment>
<organism evidence="1 2">
    <name type="scientific">Devosia sediminis</name>
    <dbReference type="NCBI Taxonomy" id="2798801"/>
    <lineage>
        <taxon>Bacteria</taxon>
        <taxon>Pseudomonadati</taxon>
        <taxon>Pseudomonadota</taxon>
        <taxon>Alphaproteobacteria</taxon>
        <taxon>Hyphomicrobiales</taxon>
        <taxon>Devosiaceae</taxon>
        <taxon>Devosia</taxon>
    </lineage>
</organism>
<accession>A0A934IM02</accession>
<dbReference type="EMBL" id="JAEKMH010000001">
    <property type="protein sequence ID" value="MBJ3783128.1"/>
    <property type="molecule type" value="Genomic_DNA"/>
</dbReference>
<evidence type="ECO:0000313" key="1">
    <source>
        <dbReference type="EMBL" id="MBJ3783128.1"/>
    </source>
</evidence>
<gene>
    <name evidence="1" type="ORF">JEQ47_00225</name>
</gene>
<name>A0A934IM02_9HYPH</name>
<keyword evidence="2" id="KW-1185">Reference proteome</keyword>
<protein>
    <submittedName>
        <fullName evidence="1">Uncharacterized protein</fullName>
    </submittedName>
</protein>
<reference evidence="1" key="1">
    <citation type="submission" date="2020-12" db="EMBL/GenBank/DDBJ databases">
        <title>Devosia sp. MSA67 isolated from Mo River.</title>
        <authorList>
            <person name="Ma F."/>
            <person name="Zi Z."/>
        </authorList>
    </citation>
    <scope>NUCLEOTIDE SEQUENCE</scope>
    <source>
        <strain evidence="1">MSA67</strain>
    </source>
</reference>
<sequence length="329" mass="33548">MQIALSNAVAAQRVLASSFSGASVVLDFTRGHAIWNGAFGPLAARLTCNRDAAALAPDTGGALRSFPANTLRCTSRGLLVEETRTNFVPNSFTPAPTDLALAAGTYTVSGLGTGTVSLTGAATGTATSAASVSFTLAAPGSVTLTPSAGVTFMQLENGAFATSPIATGATAATRDIDRITFSSVSWFDPQNCTLLVEWEQVAPATGAQTLVRWQNASFGRLRSGNFVVAQVNDASANLIFNAGSPGGPAPSGIHRLAAALAPNNMEVAWSGSLASGVVGSSIDTSGTPAPGATTFLVGAASTSECLNGWIRRLVFWPARLTQPHLFSVL</sequence>
<dbReference type="Proteomes" id="UP000602124">
    <property type="component" value="Unassembled WGS sequence"/>
</dbReference>
<evidence type="ECO:0000313" key="2">
    <source>
        <dbReference type="Proteomes" id="UP000602124"/>
    </source>
</evidence>
<dbReference type="RefSeq" id="WP_198874382.1">
    <property type="nucleotide sequence ID" value="NZ_JAEKMH010000001.1"/>
</dbReference>
<dbReference type="AlphaFoldDB" id="A0A934IM02"/>
<proteinExistence type="predicted"/>